<keyword evidence="1" id="KW-1133">Transmembrane helix</keyword>
<name>A0A838XQR7_9HYPH</name>
<feature type="transmembrane region" description="Helical" evidence="1">
    <location>
        <begin position="20"/>
        <end position="42"/>
    </location>
</feature>
<dbReference type="RefSeq" id="WP_181760332.1">
    <property type="nucleotide sequence ID" value="NZ_BMCR01000003.1"/>
</dbReference>
<dbReference type="AlphaFoldDB" id="A0A838XQR7"/>
<keyword evidence="1" id="KW-0472">Membrane</keyword>
<reference evidence="3 4" key="1">
    <citation type="submission" date="2020-07" db="EMBL/GenBank/DDBJ databases">
        <authorList>
            <person name="Li M."/>
        </authorList>
    </citation>
    <scope>NUCLEOTIDE SEQUENCE [LARGE SCALE GENOMIC DNA]</scope>
    <source>
        <strain evidence="3 4">DSM 23284</strain>
    </source>
</reference>
<comment type="caution">
    <text evidence="3">The sequence shown here is derived from an EMBL/GenBank/DDBJ whole genome shotgun (WGS) entry which is preliminary data.</text>
</comment>
<organism evidence="3 4">
    <name type="scientific">Stappia taiwanensis</name>
    <dbReference type="NCBI Taxonomy" id="992267"/>
    <lineage>
        <taxon>Bacteria</taxon>
        <taxon>Pseudomonadati</taxon>
        <taxon>Pseudomonadota</taxon>
        <taxon>Alphaproteobacteria</taxon>
        <taxon>Hyphomicrobiales</taxon>
        <taxon>Stappiaceae</taxon>
        <taxon>Stappia</taxon>
    </lineage>
</organism>
<dbReference type="Proteomes" id="UP000559404">
    <property type="component" value="Unassembled WGS sequence"/>
</dbReference>
<evidence type="ECO:0000256" key="1">
    <source>
        <dbReference type="SAM" id="Phobius"/>
    </source>
</evidence>
<evidence type="ECO:0000259" key="2">
    <source>
        <dbReference type="Pfam" id="PF13937"/>
    </source>
</evidence>
<feature type="domain" description="Sodium symporter small subunit" evidence="2">
    <location>
        <begin position="15"/>
        <end position="87"/>
    </location>
</feature>
<dbReference type="EMBL" id="JACEON010000009">
    <property type="protein sequence ID" value="MBA4612127.1"/>
    <property type="molecule type" value="Genomic_DNA"/>
</dbReference>
<accession>A0A838XQR7</accession>
<keyword evidence="4" id="KW-1185">Reference proteome</keyword>
<feature type="transmembrane region" description="Helical" evidence="1">
    <location>
        <begin position="54"/>
        <end position="75"/>
    </location>
</feature>
<dbReference type="NCBIfam" id="TIGR03647">
    <property type="entry name" value="Na_symport_sm"/>
    <property type="match status" value="1"/>
</dbReference>
<reference evidence="3 4" key="2">
    <citation type="submission" date="2020-08" db="EMBL/GenBank/DDBJ databases">
        <title>Stappia taiwanensis sp. nov., isolated from a coastal thermal spring.</title>
        <authorList>
            <person name="Kampfer P."/>
        </authorList>
    </citation>
    <scope>NUCLEOTIDE SEQUENCE [LARGE SCALE GENOMIC DNA]</scope>
    <source>
        <strain evidence="3 4">DSM 23284</strain>
    </source>
</reference>
<evidence type="ECO:0000313" key="4">
    <source>
        <dbReference type="Proteomes" id="UP000559404"/>
    </source>
</evidence>
<sequence length="99" mass="11173">MAKRPRQRTPGETLWWGRTVRLAISALAVWFVFGFLVHGFVFQLNDITIADFPLGFYMAAQGSLVVFVALIFWFCGRQEAIDRNAGVAEPEPVRGEMPL</sequence>
<gene>
    <name evidence="3" type="ORF">H1W37_10715</name>
</gene>
<dbReference type="InterPro" id="IPR019886">
    <property type="entry name" value="Na_symporter_ssu"/>
</dbReference>
<proteinExistence type="predicted"/>
<dbReference type="Pfam" id="PF13937">
    <property type="entry name" value="DUF4212"/>
    <property type="match status" value="1"/>
</dbReference>
<protein>
    <submittedName>
        <fullName evidence="3">DUF4212 domain-containing protein</fullName>
    </submittedName>
</protein>
<evidence type="ECO:0000313" key="3">
    <source>
        <dbReference type="EMBL" id="MBA4612127.1"/>
    </source>
</evidence>
<keyword evidence="1" id="KW-0812">Transmembrane</keyword>